<dbReference type="EMBL" id="CP111014">
    <property type="protein sequence ID" value="WAR00352.1"/>
    <property type="molecule type" value="Genomic_DNA"/>
</dbReference>
<feature type="non-terminal residue" evidence="1">
    <location>
        <position position="1"/>
    </location>
</feature>
<name>A0ABY7DRL8_MYAAR</name>
<dbReference type="Proteomes" id="UP001164746">
    <property type="component" value="Chromosome 3"/>
</dbReference>
<reference evidence="1" key="1">
    <citation type="submission" date="2022-11" db="EMBL/GenBank/DDBJ databases">
        <title>Centuries of genome instability and evolution in soft-shell clam transmissible cancer (bioRxiv).</title>
        <authorList>
            <person name="Hart S.F.M."/>
            <person name="Yonemitsu M.A."/>
            <person name="Giersch R.M."/>
            <person name="Beal B.F."/>
            <person name="Arriagada G."/>
            <person name="Davis B.W."/>
            <person name="Ostrander E.A."/>
            <person name="Goff S.P."/>
            <person name="Metzger M.J."/>
        </authorList>
    </citation>
    <scope>NUCLEOTIDE SEQUENCE</scope>
    <source>
        <strain evidence="1">MELC-2E11</strain>
        <tissue evidence="1">Siphon/mantle</tissue>
    </source>
</reference>
<gene>
    <name evidence="1" type="ORF">MAR_024724</name>
</gene>
<keyword evidence="2" id="KW-1185">Reference proteome</keyword>
<organism evidence="1 2">
    <name type="scientific">Mya arenaria</name>
    <name type="common">Soft-shell clam</name>
    <dbReference type="NCBI Taxonomy" id="6604"/>
    <lineage>
        <taxon>Eukaryota</taxon>
        <taxon>Metazoa</taxon>
        <taxon>Spiralia</taxon>
        <taxon>Lophotrochozoa</taxon>
        <taxon>Mollusca</taxon>
        <taxon>Bivalvia</taxon>
        <taxon>Autobranchia</taxon>
        <taxon>Heteroconchia</taxon>
        <taxon>Euheterodonta</taxon>
        <taxon>Imparidentia</taxon>
        <taxon>Neoheterodontei</taxon>
        <taxon>Myida</taxon>
        <taxon>Myoidea</taxon>
        <taxon>Myidae</taxon>
        <taxon>Mya</taxon>
    </lineage>
</organism>
<sequence>VMIFEGISDTLSCFVGVRQEGYVAPFFFSLTRKNIKKAIFYNKIDLNLILPFDIRIDLFDNSVEPIFQMDVIFWDFELMMSKK</sequence>
<evidence type="ECO:0000313" key="1">
    <source>
        <dbReference type="EMBL" id="WAR00352.1"/>
    </source>
</evidence>
<feature type="non-terminal residue" evidence="1">
    <location>
        <position position="83"/>
    </location>
</feature>
<accession>A0ABY7DRL8</accession>
<evidence type="ECO:0000313" key="2">
    <source>
        <dbReference type="Proteomes" id="UP001164746"/>
    </source>
</evidence>
<proteinExistence type="predicted"/>
<protein>
    <submittedName>
        <fullName evidence="1">Uncharacterized protein</fullName>
    </submittedName>
</protein>